<gene>
    <name evidence="8" type="ORF">GGD90_003215</name>
</gene>
<feature type="transmembrane region" description="Helical" evidence="6">
    <location>
        <begin position="154"/>
        <end position="176"/>
    </location>
</feature>
<evidence type="ECO:0000256" key="6">
    <source>
        <dbReference type="SAM" id="Phobius"/>
    </source>
</evidence>
<dbReference type="PANTHER" id="PTHR30485:SF2">
    <property type="entry name" value="BLL0597 PROTEIN"/>
    <property type="match status" value="1"/>
</dbReference>
<evidence type="ECO:0000256" key="5">
    <source>
        <dbReference type="ARBA" id="ARBA00023136"/>
    </source>
</evidence>
<proteinExistence type="predicted"/>
<dbReference type="InterPro" id="IPR016174">
    <property type="entry name" value="Di-haem_cyt_TM"/>
</dbReference>
<dbReference type="Pfam" id="PF01292">
    <property type="entry name" value="Ni_hydr_CYTB"/>
    <property type="match status" value="1"/>
</dbReference>
<feature type="domain" description="Cytochrome b561 bacterial/Ni-hydrogenase" evidence="7">
    <location>
        <begin position="27"/>
        <end position="188"/>
    </location>
</feature>
<keyword evidence="5 6" id="KW-0472">Membrane</keyword>
<keyword evidence="2" id="KW-1003">Cell membrane</keyword>
<protein>
    <submittedName>
        <fullName evidence="8">Cytochrome b</fullName>
    </submittedName>
</protein>
<evidence type="ECO:0000259" key="7">
    <source>
        <dbReference type="Pfam" id="PF01292"/>
    </source>
</evidence>
<evidence type="ECO:0000313" key="9">
    <source>
        <dbReference type="Proteomes" id="UP000587070"/>
    </source>
</evidence>
<dbReference type="InterPro" id="IPR011577">
    <property type="entry name" value="Cyt_b561_bac/Ni-Hgenase"/>
</dbReference>
<comment type="caution">
    <text evidence="8">The sequence shown here is derived from an EMBL/GenBank/DDBJ whole genome shotgun (WGS) entry which is preliminary data.</text>
</comment>
<comment type="subcellular location">
    <subcellularLocation>
        <location evidence="1">Cell membrane</location>
        <topology evidence="1">Multi-pass membrane protein</topology>
    </subcellularLocation>
</comment>
<evidence type="ECO:0000313" key="8">
    <source>
        <dbReference type="EMBL" id="MBB4248815.1"/>
    </source>
</evidence>
<keyword evidence="9" id="KW-1185">Reference proteome</keyword>
<dbReference type="Gene3D" id="1.20.950.20">
    <property type="entry name" value="Transmembrane di-heme cytochromes, Chain C"/>
    <property type="match status" value="1"/>
</dbReference>
<dbReference type="RefSeq" id="WP_228273790.1">
    <property type="nucleotide sequence ID" value="NZ_JACIGE010000014.1"/>
</dbReference>
<feature type="transmembrane region" description="Helical" evidence="6">
    <location>
        <begin position="197"/>
        <end position="219"/>
    </location>
</feature>
<dbReference type="GO" id="GO:0009055">
    <property type="term" value="F:electron transfer activity"/>
    <property type="evidence" value="ECO:0007669"/>
    <property type="project" value="InterPro"/>
</dbReference>
<dbReference type="AlphaFoldDB" id="A0A840GAB6"/>
<accession>A0A840GAB6</accession>
<evidence type="ECO:0000256" key="4">
    <source>
        <dbReference type="ARBA" id="ARBA00022989"/>
    </source>
</evidence>
<dbReference type="Proteomes" id="UP000587070">
    <property type="component" value="Unassembled WGS sequence"/>
</dbReference>
<feature type="transmembrane region" description="Helical" evidence="6">
    <location>
        <begin position="30"/>
        <end position="48"/>
    </location>
</feature>
<keyword evidence="3 6" id="KW-0812">Transmembrane</keyword>
<dbReference type="GO" id="GO:0022904">
    <property type="term" value="P:respiratory electron transport chain"/>
    <property type="evidence" value="ECO:0007669"/>
    <property type="project" value="InterPro"/>
</dbReference>
<reference evidence="8 9" key="1">
    <citation type="submission" date="2020-08" db="EMBL/GenBank/DDBJ databases">
        <title>Genome sequencing of Purple Non-Sulfur Bacteria from various extreme environments.</title>
        <authorList>
            <person name="Mayer M."/>
        </authorList>
    </citation>
    <scope>NUCLEOTIDE SEQUENCE [LARGE SCALE GENOMIC DNA]</scope>
    <source>
        <strain evidence="8 9">2761</strain>
    </source>
</reference>
<organism evidence="8 9">
    <name type="scientific">Rhodocyclus tenuis</name>
    <name type="common">Rhodospirillum tenue</name>
    <dbReference type="NCBI Taxonomy" id="1066"/>
    <lineage>
        <taxon>Bacteria</taxon>
        <taxon>Pseudomonadati</taxon>
        <taxon>Pseudomonadota</taxon>
        <taxon>Betaproteobacteria</taxon>
        <taxon>Rhodocyclales</taxon>
        <taxon>Rhodocyclaceae</taxon>
        <taxon>Rhodocyclus</taxon>
    </lineage>
</organism>
<dbReference type="EMBL" id="JACIGE010000014">
    <property type="protein sequence ID" value="MBB4248815.1"/>
    <property type="molecule type" value="Genomic_DNA"/>
</dbReference>
<dbReference type="PANTHER" id="PTHR30485">
    <property type="entry name" value="NI/FE-HYDROGENASE 1 B-TYPE CYTOCHROME SUBUNIT"/>
    <property type="match status" value="1"/>
</dbReference>
<evidence type="ECO:0000256" key="3">
    <source>
        <dbReference type="ARBA" id="ARBA00022692"/>
    </source>
</evidence>
<dbReference type="InterPro" id="IPR051542">
    <property type="entry name" value="Hydrogenase_cytochrome"/>
</dbReference>
<sequence>MSSSGSRTRACAQRILPETMMLEKILVWDLPVRIGHWLLAAAFAVAWLTGESENWRAVHVAAGALMCAVVVFRLLWGFIGSRHARFADFAAGPLAAFAYLGDLLRRRAAHFTGHNPAGAWAIYLLLSLSLAAAASGWCVYSGLGGEAAEELHELTANALLLLVGLHIVGVVVGGLLHDENLVRAMLTGRKLGRREDAITRSHLPAALVLLVWAAAVAWLSRYI</sequence>
<keyword evidence="4 6" id="KW-1133">Transmembrane helix</keyword>
<feature type="transmembrane region" description="Helical" evidence="6">
    <location>
        <begin position="60"/>
        <end position="79"/>
    </location>
</feature>
<dbReference type="SUPFAM" id="SSF81342">
    <property type="entry name" value="Transmembrane di-heme cytochromes"/>
    <property type="match status" value="1"/>
</dbReference>
<name>A0A840GAB6_RHOTE</name>
<dbReference type="GO" id="GO:0020037">
    <property type="term" value="F:heme binding"/>
    <property type="evidence" value="ECO:0007669"/>
    <property type="project" value="TreeGrafter"/>
</dbReference>
<evidence type="ECO:0000256" key="2">
    <source>
        <dbReference type="ARBA" id="ARBA00022475"/>
    </source>
</evidence>
<feature type="transmembrane region" description="Helical" evidence="6">
    <location>
        <begin position="117"/>
        <end position="142"/>
    </location>
</feature>
<evidence type="ECO:0000256" key="1">
    <source>
        <dbReference type="ARBA" id="ARBA00004651"/>
    </source>
</evidence>
<dbReference type="GO" id="GO:0005886">
    <property type="term" value="C:plasma membrane"/>
    <property type="evidence" value="ECO:0007669"/>
    <property type="project" value="UniProtKB-SubCell"/>
</dbReference>